<keyword evidence="2" id="KW-1185">Reference proteome</keyword>
<comment type="caution">
    <text evidence="1">The sequence shown here is derived from an EMBL/GenBank/DDBJ whole genome shotgun (WGS) entry which is preliminary data.</text>
</comment>
<feature type="non-terminal residue" evidence="1">
    <location>
        <position position="1"/>
    </location>
</feature>
<reference evidence="1 2" key="1">
    <citation type="submission" date="2014-10" db="EMBL/GenBank/DDBJ databases">
        <title>Draft genome of the hookworm Ancylostoma caninum.</title>
        <authorList>
            <person name="Mitreva M."/>
        </authorList>
    </citation>
    <scope>NUCLEOTIDE SEQUENCE [LARGE SCALE GENOMIC DNA]</scope>
    <source>
        <strain evidence="1 2">Baltimore</strain>
    </source>
</reference>
<organism evidence="1 2">
    <name type="scientific">Ancylostoma caninum</name>
    <name type="common">Dog hookworm</name>
    <dbReference type="NCBI Taxonomy" id="29170"/>
    <lineage>
        <taxon>Eukaryota</taxon>
        <taxon>Metazoa</taxon>
        <taxon>Ecdysozoa</taxon>
        <taxon>Nematoda</taxon>
        <taxon>Chromadorea</taxon>
        <taxon>Rhabditida</taxon>
        <taxon>Rhabditina</taxon>
        <taxon>Rhabditomorpha</taxon>
        <taxon>Strongyloidea</taxon>
        <taxon>Ancylostomatidae</taxon>
        <taxon>Ancylostomatinae</taxon>
        <taxon>Ancylostoma</taxon>
    </lineage>
</organism>
<sequence>LNFTKDHLLTNNCIIIGLSRLQKESNVSNGASKKWVVVYALKKHRHQLQELCSLDGWYVIVVGSTYLPTNCYKEHVHIITEEAAVLLGELDYPDPSEISVIFRRQYLRCGEAAEFLEFPTSPQKYWVSIRYQEWS</sequence>
<name>A0A368FC99_ANCCA</name>
<protein>
    <submittedName>
        <fullName evidence="1">Uncharacterized protein</fullName>
    </submittedName>
</protein>
<accession>A0A368FC99</accession>
<dbReference type="Proteomes" id="UP000252519">
    <property type="component" value="Unassembled WGS sequence"/>
</dbReference>
<dbReference type="AlphaFoldDB" id="A0A368FC99"/>
<gene>
    <name evidence="1" type="ORF">ANCCAN_25726</name>
</gene>
<dbReference type="EMBL" id="JOJR01002527">
    <property type="protein sequence ID" value="RCN28530.1"/>
    <property type="molecule type" value="Genomic_DNA"/>
</dbReference>
<proteinExistence type="predicted"/>
<evidence type="ECO:0000313" key="2">
    <source>
        <dbReference type="Proteomes" id="UP000252519"/>
    </source>
</evidence>
<evidence type="ECO:0000313" key="1">
    <source>
        <dbReference type="EMBL" id="RCN28530.1"/>
    </source>
</evidence>